<dbReference type="SUPFAM" id="SSF48498">
    <property type="entry name" value="Tetracyclin repressor-like, C-terminal domain"/>
    <property type="match status" value="1"/>
</dbReference>
<dbReference type="PROSITE" id="PS50977">
    <property type="entry name" value="HTH_TETR_2"/>
    <property type="match status" value="1"/>
</dbReference>
<evidence type="ECO:0000259" key="5">
    <source>
        <dbReference type="PROSITE" id="PS50977"/>
    </source>
</evidence>
<organism evidence="6">
    <name type="scientific">Streptomyces sp. NBC_00148</name>
    <dbReference type="NCBI Taxonomy" id="2903626"/>
    <lineage>
        <taxon>Bacteria</taxon>
        <taxon>Bacillati</taxon>
        <taxon>Actinomycetota</taxon>
        <taxon>Actinomycetes</taxon>
        <taxon>Kitasatosporales</taxon>
        <taxon>Streptomycetaceae</taxon>
        <taxon>Streptomyces</taxon>
    </lineage>
</organism>
<feature type="domain" description="HTH tetR-type" evidence="5">
    <location>
        <begin position="16"/>
        <end position="76"/>
    </location>
</feature>
<keyword evidence="2 4" id="KW-0238">DNA-binding</keyword>
<reference evidence="6" key="1">
    <citation type="submission" date="2022-10" db="EMBL/GenBank/DDBJ databases">
        <title>The complete genomes of actinobacterial strains from the NBC collection.</title>
        <authorList>
            <person name="Joergensen T.S."/>
            <person name="Alvarez Arevalo M."/>
            <person name="Sterndorff E.B."/>
            <person name="Faurdal D."/>
            <person name="Vuksanovic O."/>
            <person name="Mourched A.-S."/>
            <person name="Charusanti P."/>
            <person name="Shaw S."/>
            <person name="Blin K."/>
            <person name="Weber T."/>
        </authorList>
    </citation>
    <scope>NUCLEOTIDE SEQUENCE</scope>
    <source>
        <strain evidence="6">NBC_00148</strain>
    </source>
</reference>
<evidence type="ECO:0000256" key="2">
    <source>
        <dbReference type="ARBA" id="ARBA00023125"/>
    </source>
</evidence>
<protein>
    <submittedName>
        <fullName evidence="6">TetR/AcrR family transcriptional regulator</fullName>
    </submittedName>
</protein>
<gene>
    <name evidence="6" type="ORF">OG222_33735</name>
</gene>
<keyword evidence="1" id="KW-0805">Transcription regulation</keyword>
<evidence type="ECO:0000256" key="4">
    <source>
        <dbReference type="PROSITE-ProRule" id="PRU00335"/>
    </source>
</evidence>
<proteinExistence type="predicted"/>
<sequence length="225" mass="24136">MKRETRQSGSRGREQAAERACIIDAAYRVLAASEGASASVGDILAEAGLSTRAFYRHFGSKDDLVLAMFRRDTDRVMAELQSSIASAPTPEDALRRFVDGTLHLAADRRRRQRVLVMTSEQAMRARGYAAERARSQAGQEAVVALVLEQGRDGGAFPWAKDPGADARAICALVRQAFDEQISGAANVSAQESADRVVDFALRALGASPGGTDAVTAARPERAESR</sequence>
<dbReference type="Gene3D" id="1.10.357.10">
    <property type="entry name" value="Tetracycline Repressor, domain 2"/>
    <property type="match status" value="1"/>
</dbReference>
<name>A0AAU1M2V3_9ACTN</name>
<dbReference type="Pfam" id="PF00440">
    <property type="entry name" value="TetR_N"/>
    <property type="match status" value="1"/>
</dbReference>
<dbReference type="PANTHER" id="PTHR30055">
    <property type="entry name" value="HTH-TYPE TRANSCRIPTIONAL REGULATOR RUTR"/>
    <property type="match status" value="1"/>
</dbReference>
<dbReference type="PRINTS" id="PR00455">
    <property type="entry name" value="HTHTETR"/>
</dbReference>
<dbReference type="PANTHER" id="PTHR30055:SF234">
    <property type="entry name" value="HTH-TYPE TRANSCRIPTIONAL REGULATOR BETI"/>
    <property type="match status" value="1"/>
</dbReference>
<dbReference type="GO" id="GO:0000976">
    <property type="term" value="F:transcription cis-regulatory region binding"/>
    <property type="evidence" value="ECO:0007669"/>
    <property type="project" value="TreeGrafter"/>
</dbReference>
<evidence type="ECO:0000256" key="1">
    <source>
        <dbReference type="ARBA" id="ARBA00023015"/>
    </source>
</evidence>
<dbReference type="Gene3D" id="1.10.10.60">
    <property type="entry name" value="Homeodomain-like"/>
    <property type="match status" value="1"/>
</dbReference>
<accession>A0AAU1M2V3</accession>
<dbReference type="AlphaFoldDB" id="A0AAU1M2V3"/>
<dbReference type="InterPro" id="IPR009057">
    <property type="entry name" value="Homeodomain-like_sf"/>
</dbReference>
<evidence type="ECO:0000256" key="3">
    <source>
        <dbReference type="ARBA" id="ARBA00023163"/>
    </source>
</evidence>
<dbReference type="EMBL" id="CP108169">
    <property type="protein sequence ID" value="WTQ77803.1"/>
    <property type="molecule type" value="Genomic_DNA"/>
</dbReference>
<evidence type="ECO:0000313" key="6">
    <source>
        <dbReference type="EMBL" id="WTQ77803.1"/>
    </source>
</evidence>
<keyword evidence="3" id="KW-0804">Transcription</keyword>
<dbReference type="InterPro" id="IPR001647">
    <property type="entry name" value="HTH_TetR"/>
</dbReference>
<feature type="DNA-binding region" description="H-T-H motif" evidence="4">
    <location>
        <begin position="39"/>
        <end position="58"/>
    </location>
</feature>
<dbReference type="InterPro" id="IPR050109">
    <property type="entry name" value="HTH-type_TetR-like_transc_reg"/>
</dbReference>
<dbReference type="SUPFAM" id="SSF46689">
    <property type="entry name" value="Homeodomain-like"/>
    <property type="match status" value="1"/>
</dbReference>
<dbReference type="GO" id="GO:0003700">
    <property type="term" value="F:DNA-binding transcription factor activity"/>
    <property type="evidence" value="ECO:0007669"/>
    <property type="project" value="TreeGrafter"/>
</dbReference>
<dbReference type="InterPro" id="IPR036271">
    <property type="entry name" value="Tet_transcr_reg_TetR-rel_C_sf"/>
</dbReference>